<keyword evidence="4" id="KW-0732">Signal</keyword>
<dbReference type="PANTHER" id="PTHR43649">
    <property type="entry name" value="ARABINOSE-BINDING PROTEIN-RELATED"/>
    <property type="match status" value="1"/>
</dbReference>
<evidence type="ECO:0000256" key="5">
    <source>
        <dbReference type="ARBA" id="ARBA00049629"/>
    </source>
</evidence>
<comment type="subcellular location">
    <subcellularLocation>
        <location evidence="1 6">Periplasm</location>
    </subcellularLocation>
</comment>
<keyword evidence="6" id="KW-0574">Periplasm</keyword>
<dbReference type="InterPro" id="IPR006060">
    <property type="entry name" value="Maltose/Cyclodextrin-bd"/>
</dbReference>
<evidence type="ECO:0000256" key="2">
    <source>
        <dbReference type="ARBA" id="ARBA00008520"/>
    </source>
</evidence>
<comment type="caution">
    <text evidence="7">The sequence shown here is derived from an EMBL/GenBank/DDBJ whole genome shotgun (WGS) entry which is preliminary data.</text>
</comment>
<keyword evidence="3 6" id="KW-0813">Transport</keyword>
<evidence type="ECO:0000256" key="1">
    <source>
        <dbReference type="ARBA" id="ARBA00004418"/>
    </source>
</evidence>
<organism evidence="7 8">
    <name type="scientific">Ideonella lacteola</name>
    <dbReference type="NCBI Taxonomy" id="2984193"/>
    <lineage>
        <taxon>Bacteria</taxon>
        <taxon>Pseudomonadati</taxon>
        <taxon>Pseudomonadota</taxon>
        <taxon>Betaproteobacteria</taxon>
        <taxon>Burkholderiales</taxon>
        <taxon>Sphaerotilaceae</taxon>
        <taxon>Ideonella</taxon>
    </lineage>
</organism>
<dbReference type="Proteomes" id="UP001371218">
    <property type="component" value="Unassembled WGS sequence"/>
</dbReference>
<sequence length="402" mass="43911">MTTSLNAAEVEVLHWWTSGGEAKSIQELKRLLAAQGHKWRDFAVGGGGGDQALEALRKRVEEGRPPAAAQIKGPSIQAWGKRGALANLDDVASEQRWDVQLPSAVAELMKYQGHYVAVPVNVHRVNWLWISRDALQKVSGRSPQSWEEFFSLGDRLRKAGIVPLAHGNQPWQNFTTFEIVVLGVGGPDFYRKALIQLDPTAIKSDTMLKAISTFRRLKGYTDAGANDRDWNRATSMVIKGEAAMQFMGDWAKGEFLAAGQKPLKDFYCASAPGTSRAFIFNIDSFAMFRLQDPKAVEAQKAMARAVMSPEFQSIFNLNKGSIPVATAVNLDNFDHCAQESSAYFVATSMIHALVPSVAHKMAISSAQQAAVQNAVHTIWNKDEASNEDGVGLLLAAAKVPAD</sequence>
<dbReference type="Pfam" id="PF01547">
    <property type="entry name" value="SBP_bac_1"/>
    <property type="match status" value="1"/>
</dbReference>
<dbReference type="EMBL" id="JBBUTG010000005">
    <property type="protein sequence ID" value="MEK8031305.1"/>
    <property type="molecule type" value="Genomic_DNA"/>
</dbReference>
<comment type="function">
    <text evidence="5">Part of a binding-protein-dependent transport system for a sugar.</text>
</comment>
<dbReference type="InterPro" id="IPR006059">
    <property type="entry name" value="SBP"/>
</dbReference>
<dbReference type="PRINTS" id="PR00181">
    <property type="entry name" value="MALTOSEBP"/>
</dbReference>
<dbReference type="Gene3D" id="3.40.190.10">
    <property type="entry name" value="Periplasmic binding protein-like II"/>
    <property type="match status" value="2"/>
</dbReference>
<name>A0ABU9BQW2_9BURK</name>
<protein>
    <recommendedName>
        <fullName evidence="6">Maltodextrin-binding protein</fullName>
    </recommendedName>
</protein>
<accession>A0ABU9BQW2</accession>
<keyword evidence="6" id="KW-0762">Sugar transport</keyword>
<evidence type="ECO:0000256" key="3">
    <source>
        <dbReference type="ARBA" id="ARBA00022448"/>
    </source>
</evidence>
<dbReference type="PANTHER" id="PTHR43649:SF28">
    <property type="entry name" value="BINDING PROTEIN COMPONENT OF ABC SUGAR TRANSPORTER-RELATED"/>
    <property type="match status" value="1"/>
</dbReference>
<comment type="similarity">
    <text evidence="2 6">Belongs to the bacterial solute-binding protein 1 family.</text>
</comment>
<evidence type="ECO:0000256" key="4">
    <source>
        <dbReference type="ARBA" id="ARBA00022729"/>
    </source>
</evidence>
<comment type="function">
    <text evidence="6">Part of the ABC transporter complex MalEFGK involved in maltose/maltodextrin import. Binds maltose and higher maltodextrins.</text>
</comment>
<dbReference type="SUPFAM" id="SSF53850">
    <property type="entry name" value="Periplasmic binding protein-like II"/>
    <property type="match status" value="1"/>
</dbReference>
<evidence type="ECO:0000313" key="7">
    <source>
        <dbReference type="EMBL" id="MEK8031305.1"/>
    </source>
</evidence>
<evidence type="ECO:0000313" key="8">
    <source>
        <dbReference type="Proteomes" id="UP001371218"/>
    </source>
</evidence>
<dbReference type="InterPro" id="IPR050490">
    <property type="entry name" value="Bact_solute-bd_prot1"/>
</dbReference>
<evidence type="ECO:0000256" key="6">
    <source>
        <dbReference type="RuleBase" id="RU365005"/>
    </source>
</evidence>
<reference evidence="7 8" key="1">
    <citation type="submission" date="2024-04" db="EMBL/GenBank/DDBJ databases">
        <title>Novel species of the genus Ideonella isolated from streams.</title>
        <authorList>
            <person name="Lu H."/>
        </authorList>
    </citation>
    <scope>NUCLEOTIDE SEQUENCE [LARGE SCALE GENOMIC DNA]</scope>
    <source>
        <strain evidence="7 8">DXS29W</strain>
    </source>
</reference>
<gene>
    <name evidence="7" type="ORF">AACH06_10795</name>
</gene>
<proteinExistence type="inferred from homology"/>
<keyword evidence="8" id="KW-1185">Reference proteome</keyword>